<reference evidence="1" key="2">
    <citation type="submission" date="2020-11" db="EMBL/GenBank/DDBJ databases">
        <authorList>
            <person name="McCartney M.A."/>
            <person name="Auch B."/>
            <person name="Kono T."/>
            <person name="Mallez S."/>
            <person name="Becker A."/>
            <person name="Gohl D.M."/>
            <person name="Silverstein K.A.T."/>
            <person name="Koren S."/>
            <person name="Bechman K.B."/>
            <person name="Herman A."/>
            <person name="Abrahante J.E."/>
            <person name="Garbe J."/>
        </authorList>
    </citation>
    <scope>NUCLEOTIDE SEQUENCE</scope>
    <source>
        <strain evidence="1">Duluth1</strain>
        <tissue evidence="1">Whole animal</tissue>
    </source>
</reference>
<keyword evidence="2" id="KW-1185">Reference proteome</keyword>
<evidence type="ECO:0000313" key="2">
    <source>
        <dbReference type="Proteomes" id="UP000828390"/>
    </source>
</evidence>
<dbReference type="EMBL" id="JAIWYP010000004">
    <property type="protein sequence ID" value="KAH3837580.1"/>
    <property type="molecule type" value="Genomic_DNA"/>
</dbReference>
<sequence>MEVSTEKSKILMNSTTNTSAFTMNAEKQEIVTSFKNVDETLSKYGTSIAEVRKRVAMATAAMVIFSRYRTSCPFVVRLG</sequence>
<dbReference type="AlphaFoldDB" id="A0A9D4KDL3"/>
<proteinExistence type="predicted"/>
<name>A0A9D4KDL3_DREPO</name>
<dbReference type="Proteomes" id="UP000828390">
    <property type="component" value="Unassembled WGS sequence"/>
</dbReference>
<comment type="caution">
    <text evidence="1">The sequence shown here is derived from an EMBL/GenBank/DDBJ whole genome shotgun (WGS) entry which is preliminary data.</text>
</comment>
<protein>
    <submittedName>
        <fullName evidence="1">Uncharacterized protein</fullName>
    </submittedName>
</protein>
<evidence type="ECO:0000313" key="1">
    <source>
        <dbReference type="EMBL" id="KAH3837580.1"/>
    </source>
</evidence>
<gene>
    <name evidence="1" type="ORF">DPMN_110975</name>
</gene>
<organism evidence="1 2">
    <name type="scientific">Dreissena polymorpha</name>
    <name type="common">Zebra mussel</name>
    <name type="synonym">Mytilus polymorpha</name>
    <dbReference type="NCBI Taxonomy" id="45954"/>
    <lineage>
        <taxon>Eukaryota</taxon>
        <taxon>Metazoa</taxon>
        <taxon>Spiralia</taxon>
        <taxon>Lophotrochozoa</taxon>
        <taxon>Mollusca</taxon>
        <taxon>Bivalvia</taxon>
        <taxon>Autobranchia</taxon>
        <taxon>Heteroconchia</taxon>
        <taxon>Euheterodonta</taxon>
        <taxon>Imparidentia</taxon>
        <taxon>Neoheterodontei</taxon>
        <taxon>Myida</taxon>
        <taxon>Dreissenoidea</taxon>
        <taxon>Dreissenidae</taxon>
        <taxon>Dreissena</taxon>
    </lineage>
</organism>
<reference evidence="1" key="1">
    <citation type="journal article" date="2019" name="bioRxiv">
        <title>The Genome of the Zebra Mussel, Dreissena polymorpha: A Resource for Invasive Species Research.</title>
        <authorList>
            <person name="McCartney M.A."/>
            <person name="Auch B."/>
            <person name="Kono T."/>
            <person name="Mallez S."/>
            <person name="Zhang Y."/>
            <person name="Obille A."/>
            <person name="Becker A."/>
            <person name="Abrahante J.E."/>
            <person name="Garbe J."/>
            <person name="Badalamenti J.P."/>
            <person name="Herman A."/>
            <person name="Mangelson H."/>
            <person name="Liachko I."/>
            <person name="Sullivan S."/>
            <person name="Sone E.D."/>
            <person name="Koren S."/>
            <person name="Silverstein K.A.T."/>
            <person name="Beckman K.B."/>
            <person name="Gohl D.M."/>
        </authorList>
    </citation>
    <scope>NUCLEOTIDE SEQUENCE</scope>
    <source>
        <strain evidence="1">Duluth1</strain>
        <tissue evidence="1">Whole animal</tissue>
    </source>
</reference>
<accession>A0A9D4KDL3</accession>